<dbReference type="PROSITE" id="PS50894">
    <property type="entry name" value="HPT"/>
    <property type="match status" value="1"/>
</dbReference>
<dbReference type="PROSITE" id="PS50112">
    <property type="entry name" value="PAS"/>
    <property type="match status" value="1"/>
</dbReference>
<dbReference type="SMART" id="SM00091">
    <property type="entry name" value="PAS"/>
    <property type="match status" value="1"/>
</dbReference>
<dbReference type="Pfam" id="PF00989">
    <property type="entry name" value="PAS"/>
    <property type="match status" value="1"/>
</dbReference>
<gene>
    <name evidence="23" type="ORF">DZ860_00335</name>
</gene>
<protein>
    <recommendedName>
        <fullName evidence="3">histidine kinase</fullName>
        <ecNumber evidence="3">2.7.13.3</ecNumber>
    </recommendedName>
</protein>
<dbReference type="Pfam" id="PF00497">
    <property type="entry name" value="SBP_bac_3"/>
    <property type="match status" value="1"/>
</dbReference>
<feature type="modified residue" description="4-aspartylphosphate" evidence="16">
    <location>
        <position position="1304"/>
    </location>
</feature>
<feature type="transmembrane region" description="Helical" evidence="18">
    <location>
        <begin position="477"/>
        <end position="498"/>
    </location>
</feature>
<name>A0A3A6QQI6_9VIBR</name>
<dbReference type="Gene3D" id="3.30.450.20">
    <property type="entry name" value="PAS domain"/>
    <property type="match status" value="1"/>
</dbReference>
<evidence type="ECO:0000256" key="5">
    <source>
        <dbReference type="ARBA" id="ARBA00022553"/>
    </source>
</evidence>
<evidence type="ECO:0000256" key="7">
    <source>
        <dbReference type="ARBA" id="ARBA00022692"/>
    </source>
</evidence>
<dbReference type="GO" id="GO:0005886">
    <property type="term" value="C:plasma membrane"/>
    <property type="evidence" value="ECO:0007669"/>
    <property type="project" value="UniProtKB-SubCell"/>
</dbReference>
<evidence type="ECO:0000256" key="4">
    <source>
        <dbReference type="ARBA" id="ARBA00022475"/>
    </source>
</evidence>
<evidence type="ECO:0000259" key="19">
    <source>
        <dbReference type="PROSITE" id="PS50109"/>
    </source>
</evidence>
<dbReference type="GO" id="GO:0005524">
    <property type="term" value="F:ATP binding"/>
    <property type="evidence" value="ECO:0007669"/>
    <property type="project" value="UniProtKB-KW"/>
</dbReference>
<dbReference type="InterPro" id="IPR004358">
    <property type="entry name" value="Sig_transdc_His_kin-like_C"/>
</dbReference>
<dbReference type="Gene3D" id="3.40.190.10">
    <property type="entry name" value="Periplasmic binding protein-like II"/>
    <property type="match status" value="2"/>
</dbReference>
<sequence>MMWFHSRLWRRCTPILKIRLRAFFLSFVALIYPHFSSADFDGLPPSLQGDLTQSQAQNIAVELKYLDEVLTSSVLSYAFSRDDKWLDRYFDYEPRLTELINALLASQAETDFNIVKELESAHFEMVVFEMQAIDLVKEDQGRAAMDLISQDEYHHYKSQYMDALLNLADRIDQRVAGHNKESNIALTAAEKQWIQHNTVKVGSEHWSPMFYRDENGSLAGLSGEIVKQIVNKTGLRVELVEGEWDELFNRFKRGDIDLLPHAYKEASREAYGQFSAPYVLVRELFFVKDQDEQFILVSDLANATVAISAGYVTASQVKDLYPNMKILEAEGIGEAVNAVFDGRADAVLGAESVILNWLSQNQMSGLHAINEDVFSPASLHIWTQKQTPLLHSIVQKGLDSLELEALILKQNGWNVQKQKSPQSTGSNVSFNQSLKYVIVAVSLMIVLLMFLISRVFRVSDKQLADKLNSVSFKRSVIIVQVGLCVALLTTAMIVTRYAERQSIESINDSLSTVLASAHKRIVGWVDLELDSLSQLGRNPTLVELTQELLKVPRTSDALKNAPLQHQLRQFIQSQAGLSNSFGYFIISPDSISLSSRRDSNIGSINLIQLKRPDLMQSVLAGQSVFIPPIKSDVELGLDNKELNPPTMFFAVPIINASGEVIAVLTKRVNFDGIFSSVLSAGFIGKSGETYAIDQSGVLLSNVRFEDQLKQVGLLESHQRSSLNIRIADPGNDLSNYSGVIPANTDSGEVKTVKQNWPLTVMAQGVSERMSGRNLEGYNDYRGIPVVGNWVWDEKLNLGITAEMDVEEAFALLRTFKITVWSILSIALILMMGTSLFTLRIGTRATGALARSQAELEAQVVERTSELQINAERTRTIIDNASDGIIVVNRQGIIVEFSPAAEDIFGYRADEVLSTETLIDSLMPRPFHQVYLELVAKGDTSSHLLMELIGYKKNGEEIELEIAISEAVLAGECLFTGIVRDATERKEAERELMLAKQKAEEATQAKSDFLANMSHEIRTPMNAIIGMSYLAMQTELNRKQANYLGKIQTSAESLLGIINDILDFSKIEAGKLDLEKMEFDLENTIEHLVQMVSQRIQEKNIELLVDLDPLLPRQLIGDPLRLGQVLLNLTNNAIKFTDSGEIIVKVILLESDNDDVVLKFSVTDTGIGMTDEQMSRLFQSFSQADASTTRKYGGTGLGLTISKTLSELMNGSIGVESELGKGSTFFFTAQLGVVQAVRDQTHGTDSLEDISVLIVDDSMAARGILFGLCKSLNFKAEVASSGAEALEQIAAAQQMERPFDIILADWKMPNMDGIELGRQIALLPNLNKPPYFVMVTAYDRDEIKAQLNGVKVDATITKPVSSSTLHDTLLGVVSQQGRPSFPSITTKLDLSIAQGIAGARILLVEDNLINQEIAIELLHLAGLDVMTADNGQQAVEMVEKHTFDLVLMDIQMPVMDGYQATKTIRSTGQYDALPIIAMTANAMSGDREKCLAAGMNDHLPKPINPNQVFKTLLDWIEPTGESVSVLIEDADTESFDVDGFDTESALARMAGNVKAYRKTLTHVIQSEANVVERVNQAIEDNDINSAVIAVHSLKGIAGNIGATYLIEPTERLEHSLAAQERTIQDHAIQEKIQLSEQQQAMLSEVGALVNRMLTAITEALARSEPIVQNQIAEIDSDKFRELTHLLYQQLDDFDSSAVDTFDEILECMGGGLDRDLASQLSTSISNYDFDAALPLLEQLTNSCESQQASKELFLSDEELLLEEVSPETKVSLATNT</sequence>
<dbReference type="SMART" id="SM00388">
    <property type="entry name" value="HisKA"/>
    <property type="match status" value="1"/>
</dbReference>
<evidence type="ECO:0000256" key="8">
    <source>
        <dbReference type="ARBA" id="ARBA00022741"/>
    </source>
</evidence>
<dbReference type="CDD" id="cd16922">
    <property type="entry name" value="HATPase_EvgS-ArcB-TorS-like"/>
    <property type="match status" value="1"/>
</dbReference>
<feature type="domain" description="HPt" evidence="22">
    <location>
        <begin position="1551"/>
        <end position="1655"/>
    </location>
</feature>
<evidence type="ECO:0000256" key="17">
    <source>
        <dbReference type="SAM" id="Coils"/>
    </source>
</evidence>
<evidence type="ECO:0000256" key="12">
    <source>
        <dbReference type="ARBA" id="ARBA00022989"/>
    </source>
</evidence>
<dbReference type="PROSITE" id="PS50109">
    <property type="entry name" value="HIS_KIN"/>
    <property type="match status" value="1"/>
</dbReference>
<dbReference type="PANTHER" id="PTHR45339:SF1">
    <property type="entry name" value="HYBRID SIGNAL TRANSDUCTION HISTIDINE KINASE J"/>
    <property type="match status" value="1"/>
</dbReference>
<dbReference type="EC" id="2.7.13.3" evidence="3"/>
<evidence type="ECO:0000256" key="16">
    <source>
        <dbReference type="PROSITE-ProRule" id="PRU00169"/>
    </source>
</evidence>
<feature type="domain" description="Histidine kinase" evidence="19">
    <location>
        <begin position="1011"/>
        <end position="1232"/>
    </location>
</feature>
<dbReference type="EMBL" id="QVMU01000001">
    <property type="protein sequence ID" value="RJX75170.1"/>
    <property type="molecule type" value="Genomic_DNA"/>
</dbReference>
<dbReference type="SUPFAM" id="SSF53850">
    <property type="entry name" value="Periplasmic binding protein-like II"/>
    <property type="match status" value="1"/>
</dbReference>
<evidence type="ECO:0000259" key="21">
    <source>
        <dbReference type="PROSITE" id="PS50112"/>
    </source>
</evidence>
<evidence type="ECO:0000256" key="6">
    <source>
        <dbReference type="ARBA" id="ARBA00022679"/>
    </source>
</evidence>
<dbReference type="SMART" id="SM00062">
    <property type="entry name" value="PBPb"/>
    <property type="match status" value="1"/>
</dbReference>
<dbReference type="SUPFAM" id="SSF47384">
    <property type="entry name" value="Homodimeric domain of signal transducing histidine kinase"/>
    <property type="match status" value="1"/>
</dbReference>
<dbReference type="Gene3D" id="1.10.287.130">
    <property type="match status" value="1"/>
</dbReference>
<dbReference type="CDD" id="cd00130">
    <property type="entry name" value="PAS"/>
    <property type="match status" value="1"/>
</dbReference>
<keyword evidence="5 16" id="KW-0597">Phosphoprotein</keyword>
<feature type="coiled-coil region" evidence="17">
    <location>
        <begin position="977"/>
        <end position="1004"/>
    </location>
</feature>
<dbReference type="Pfam" id="PF00072">
    <property type="entry name" value="Response_reg"/>
    <property type="match status" value="2"/>
</dbReference>
<evidence type="ECO:0000259" key="20">
    <source>
        <dbReference type="PROSITE" id="PS50110"/>
    </source>
</evidence>
<keyword evidence="8" id="KW-0547">Nucleotide-binding</keyword>
<evidence type="ECO:0000256" key="3">
    <source>
        <dbReference type="ARBA" id="ARBA00012438"/>
    </source>
</evidence>
<dbReference type="Proteomes" id="UP000273252">
    <property type="component" value="Unassembled WGS sequence"/>
</dbReference>
<feature type="domain" description="PAS" evidence="21">
    <location>
        <begin position="869"/>
        <end position="923"/>
    </location>
</feature>
<dbReference type="PANTHER" id="PTHR45339">
    <property type="entry name" value="HYBRID SIGNAL TRANSDUCTION HISTIDINE KINASE J"/>
    <property type="match status" value="1"/>
</dbReference>
<organism evidence="23 24">
    <name type="scientific">Vibrio sinensis</name>
    <dbReference type="NCBI Taxonomy" id="2302434"/>
    <lineage>
        <taxon>Bacteria</taxon>
        <taxon>Pseudomonadati</taxon>
        <taxon>Pseudomonadota</taxon>
        <taxon>Gammaproteobacteria</taxon>
        <taxon>Vibrionales</taxon>
        <taxon>Vibrionaceae</taxon>
        <taxon>Vibrio</taxon>
    </lineage>
</organism>
<dbReference type="InterPro" id="IPR013767">
    <property type="entry name" value="PAS_fold"/>
</dbReference>
<evidence type="ECO:0000259" key="22">
    <source>
        <dbReference type="PROSITE" id="PS50894"/>
    </source>
</evidence>
<accession>A0A3A6QQI6</accession>
<dbReference type="SMART" id="SM00387">
    <property type="entry name" value="HATPase_c"/>
    <property type="match status" value="1"/>
</dbReference>
<dbReference type="InterPro" id="IPR005467">
    <property type="entry name" value="His_kinase_dom"/>
</dbReference>
<dbReference type="SUPFAM" id="SSF47226">
    <property type="entry name" value="Histidine-containing phosphotransfer domain, HPT domain"/>
    <property type="match status" value="1"/>
</dbReference>
<evidence type="ECO:0000256" key="1">
    <source>
        <dbReference type="ARBA" id="ARBA00000085"/>
    </source>
</evidence>
<evidence type="ECO:0000256" key="11">
    <source>
        <dbReference type="ARBA" id="ARBA00022840"/>
    </source>
</evidence>
<evidence type="ECO:0000313" key="24">
    <source>
        <dbReference type="Proteomes" id="UP000273252"/>
    </source>
</evidence>
<dbReference type="InterPro" id="IPR003594">
    <property type="entry name" value="HATPase_dom"/>
</dbReference>
<dbReference type="InterPro" id="IPR011006">
    <property type="entry name" value="CheY-like_superfamily"/>
</dbReference>
<reference evidence="23 24" key="1">
    <citation type="submission" date="2018-08" db="EMBL/GenBank/DDBJ databases">
        <title>Vibrio isolated from the Eastern China Marginal Seas.</title>
        <authorList>
            <person name="Li Y."/>
        </authorList>
    </citation>
    <scope>NUCLEOTIDE SEQUENCE [LARGE SCALE GENOMIC DNA]</scope>
    <source>
        <strain evidence="23 24">BEI233</strain>
    </source>
</reference>
<feature type="transmembrane region" description="Helical" evidence="18">
    <location>
        <begin position="817"/>
        <end position="838"/>
    </location>
</feature>
<dbReference type="InterPro" id="IPR035965">
    <property type="entry name" value="PAS-like_dom_sf"/>
</dbReference>
<dbReference type="FunFam" id="1.10.287.130:FF:000003">
    <property type="entry name" value="Histidine kinase"/>
    <property type="match status" value="1"/>
</dbReference>
<dbReference type="SUPFAM" id="SSF55874">
    <property type="entry name" value="ATPase domain of HSP90 chaperone/DNA topoisomerase II/histidine kinase"/>
    <property type="match status" value="1"/>
</dbReference>
<evidence type="ECO:0000256" key="15">
    <source>
        <dbReference type="PROSITE-ProRule" id="PRU00110"/>
    </source>
</evidence>
<evidence type="ECO:0000256" key="18">
    <source>
        <dbReference type="SAM" id="Phobius"/>
    </source>
</evidence>
<dbReference type="CDD" id="cd18773">
    <property type="entry name" value="PDC1_HK_sensor"/>
    <property type="match status" value="1"/>
</dbReference>
<keyword evidence="17" id="KW-0175">Coiled coil</keyword>
<evidence type="ECO:0000256" key="2">
    <source>
        <dbReference type="ARBA" id="ARBA00004651"/>
    </source>
</evidence>
<dbReference type="Gene3D" id="3.30.565.10">
    <property type="entry name" value="Histidine kinase-like ATPase, C-terminal domain"/>
    <property type="match status" value="1"/>
</dbReference>
<dbReference type="CDD" id="cd17546">
    <property type="entry name" value="REC_hyHK_CKI1_RcsC-like"/>
    <property type="match status" value="2"/>
</dbReference>
<comment type="subcellular location">
    <subcellularLocation>
        <location evidence="2">Cell membrane</location>
        <topology evidence="2">Multi-pass membrane protein</topology>
    </subcellularLocation>
</comment>
<dbReference type="InterPro" id="IPR036890">
    <property type="entry name" value="HATPase_C_sf"/>
</dbReference>
<dbReference type="SUPFAM" id="SSF55785">
    <property type="entry name" value="PYP-like sensor domain (PAS domain)"/>
    <property type="match status" value="1"/>
</dbReference>
<keyword evidence="14 18" id="KW-0472">Membrane</keyword>
<comment type="catalytic activity">
    <reaction evidence="1">
        <text>ATP + protein L-histidine = ADP + protein N-phospho-L-histidine.</text>
        <dbReference type="EC" id="2.7.13.3"/>
    </reaction>
</comment>
<evidence type="ECO:0000256" key="14">
    <source>
        <dbReference type="ARBA" id="ARBA00023136"/>
    </source>
</evidence>
<evidence type="ECO:0000313" key="23">
    <source>
        <dbReference type="EMBL" id="RJX75170.1"/>
    </source>
</evidence>
<keyword evidence="12 18" id="KW-1133">Transmembrane helix</keyword>
<dbReference type="InterPro" id="IPR001638">
    <property type="entry name" value="Solute-binding_3/MltF_N"/>
</dbReference>
<dbReference type="InterPro" id="IPR036641">
    <property type="entry name" value="HPT_dom_sf"/>
</dbReference>
<dbReference type="SMART" id="SM00448">
    <property type="entry name" value="REC"/>
    <property type="match status" value="2"/>
</dbReference>
<dbReference type="InterPro" id="IPR003661">
    <property type="entry name" value="HisK_dim/P_dom"/>
</dbReference>
<evidence type="ECO:0000256" key="9">
    <source>
        <dbReference type="ARBA" id="ARBA00022777"/>
    </source>
</evidence>
<dbReference type="CDD" id="cd01007">
    <property type="entry name" value="PBP2_BvgS_HisK_like"/>
    <property type="match status" value="1"/>
</dbReference>
<comment type="caution">
    <text evidence="23">The sequence shown here is derived from an EMBL/GenBank/DDBJ whole genome shotgun (WGS) entry which is preliminary data.</text>
</comment>
<dbReference type="NCBIfam" id="TIGR00229">
    <property type="entry name" value="sensory_box"/>
    <property type="match status" value="1"/>
</dbReference>
<dbReference type="Pfam" id="PF01627">
    <property type="entry name" value="Hpt"/>
    <property type="match status" value="1"/>
</dbReference>
<dbReference type="Pfam" id="PF00512">
    <property type="entry name" value="HisKA"/>
    <property type="match status" value="1"/>
</dbReference>
<proteinExistence type="predicted"/>
<keyword evidence="11" id="KW-0067">ATP-binding</keyword>
<keyword evidence="6" id="KW-0808">Transferase</keyword>
<keyword evidence="24" id="KW-1185">Reference proteome</keyword>
<dbReference type="FunFam" id="3.30.565.10:FF:000010">
    <property type="entry name" value="Sensor histidine kinase RcsC"/>
    <property type="match status" value="1"/>
</dbReference>
<feature type="transmembrane region" description="Helical" evidence="18">
    <location>
        <begin position="436"/>
        <end position="456"/>
    </location>
</feature>
<keyword evidence="9" id="KW-0418">Kinase</keyword>
<feature type="modified residue" description="4-aspartylphosphate" evidence="16">
    <location>
        <position position="1448"/>
    </location>
</feature>
<dbReference type="CDD" id="cd00082">
    <property type="entry name" value="HisKA"/>
    <property type="match status" value="1"/>
</dbReference>
<dbReference type="Pfam" id="PF02518">
    <property type="entry name" value="HATPase_c"/>
    <property type="match status" value="1"/>
</dbReference>
<dbReference type="OrthoDB" id="9810730at2"/>
<dbReference type="PROSITE" id="PS50110">
    <property type="entry name" value="RESPONSE_REGULATORY"/>
    <property type="match status" value="2"/>
</dbReference>
<dbReference type="InterPro" id="IPR036097">
    <property type="entry name" value="HisK_dim/P_sf"/>
</dbReference>
<dbReference type="InterPro" id="IPR000014">
    <property type="entry name" value="PAS"/>
</dbReference>
<dbReference type="RefSeq" id="WP_120028926.1">
    <property type="nucleotide sequence ID" value="NZ_QVMU01000001.1"/>
</dbReference>
<evidence type="ECO:0000256" key="13">
    <source>
        <dbReference type="ARBA" id="ARBA00023012"/>
    </source>
</evidence>
<dbReference type="GO" id="GO:0000155">
    <property type="term" value="F:phosphorelay sensor kinase activity"/>
    <property type="evidence" value="ECO:0007669"/>
    <property type="project" value="InterPro"/>
</dbReference>
<keyword evidence="13" id="KW-0902">Two-component regulatory system</keyword>
<keyword evidence="10" id="KW-0378">Hydrolase</keyword>
<dbReference type="SUPFAM" id="SSF52172">
    <property type="entry name" value="CheY-like"/>
    <property type="match status" value="2"/>
</dbReference>
<feature type="modified residue" description="Phosphohistidine" evidence="15">
    <location>
        <position position="1590"/>
    </location>
</feature>
<dbReference type="GO" id="GO:0016787">
    <property type="term" value="F:hydrolase activity"/>
    <property type="evidence" value="ECO:0007669"/>
    <property type="project" value="UniProtKB-KW"/>
</dbReference>
<feature type="domain" description="Response regulatory" evidence="20">
    <location>
        <begin position="1250"/>
        <end position="1372"/>
    </location>
</feature>
<dbReference type="Gene3D" id="1.20.120.160">
    <property type="entry name" value="HPT domain"/>
    <property type="match status" value="1"/>
</dbReference>
<dbReference type="InterPro" id="IPR001789">
    <property type="entry name" value="Sig_transdc_resp-reg_receiver"/>
</dbReference>
<keyword evidence="4" id="KW-1003">Cell membrane</keyword>
<dbReference type="Gene3D" id="3.40.50.2300">
    <property type="match status" value="2"/>
</dbReference>
<feature type="domain" description="Response regulatory" evidence="20">
    <location>
        <begin position="1399"/>
        <end position="1515"/>
    </location>
</feature>
<keyword evidence="7 18" id="KW-0812">Transmembrane</keyword>
<dbReference type="PRINTS" id="PR00344">
    <property type="entry name" value="BCTRLSENSOR"/>
</dbReference>
<dbReference type="InterPro" id="IPR008207">
    <property type="entry name" value="Sig_transdc_His_kin_Hpt_dom"/>
</dbReference>
<evidence type="ECO:0000256" key="10">
    <source>
        <dbReference type="ARBA" id="ARBA00022801"/>
    </source>
</evidence>
<dbReference type="GO" id="GO:0006355">
    <property type="term" value="P:regulation of DNA-templated transcription"/>
    <property type="evidence" value="ECO:0007669"/>
    <property type="project" value="InterPro"/>
</dbReference>